<dbReference type="EMBL" id="CP014501">
    <property type="protein sequence ID" value="ANB13512.1"/>
    <property type="molecule type" value="Genomic_DNA"/>
</dbReference>
<dbReference type="KEGG" id="slb:AWJ20_1806"/>
<dbReference type="OrthoDB" id="303614at2759"/>
<accession>A0A167E0Q1</accession>
<reference evidence="1 2" key="1">
    <citation type="submission" date="2016-02" db="EMBL/GenBank/DDBJ databases">
        <title>Complete genome sequence and transcriptome regulation of the pentose utilising yeast Sugiyamaella lignohabitans.</title>
        <authorList>
            <person name="Bellasio M."/>
            <person name="Peymann A."/>
            <person name="Valli M."/>
            <person name="Sipitzky M."/>
            <person name="Graf A."/>
            <person name="Sauer M."/>
            <person name="Marx H."/>
            <person name="Mattanovich D."/>
        </authorList>
    </citation>
    <scope>NUCLEOTIDE SEQUENCE [LARGE SCALE GENOMIC DNA]</scope>
    <source>
        <strain evidence="1 2">CBS 10342</strain>
    </source>
</reference>
<name>A0A167E0Q1_9ASCO</name>
<evidence type="ECO:0000313" key="1">
    <source>
        <dbReference type="EMBL" id="ANB13512.1"/>
    </source>
</evidence>
<dbReference type="GeneID" id="30033649"/>
<protein>
    <submittedName>
        <fullName evidence="1">U2-snRNP associated splicing factor</fullName>
    </submittedName>
</protein>
<dbReference type="Proteomes" id="UP000189580">
    <property type="component" value="Chromosome a"/>
</dbReference>
<sequence>MATPINLAEFRVGGQNDRGRTRVLTGTQIEEEKPRSNRKRRTNYLSTPLLSPKEVVKSAYASITTQQRKYKDRKELSRNYIQVRDNSNGTRQGAGHNWFVFPEKSRAKLAFNDVLESWPHFLEKYGRCVENQSDTKLPACFKGSGLMIPPESHDEPQRVEAVKEYLNRRQWNKLACFRSLMANMMSQYQVSGLTISLVDRSRQIVKFEFGFPISNFSRSISIDGHAILSKDHFVLLDASQDWRMKYNPFVHGHPFIKFYAAVPLMSPDRYVIGAVAVFDSYIRQKIPENLIETLKSLSRKLSDFISAEASTELSKTEPETKNGSTYERLLNKNIVSSKSDENSSKLFYPQNYLKLGLCSSTGLKYSPTLIQSYQILNELKDCQDGKAAIAKAAKMIAGVLELDVVYAVEVHITESYSTRLSRFPFPTGHKFPDNISKQEIIGRSRILGTPSVSINFVGGYNIQEVVHRFDNDVHQTAFDSPYGIQYNSAK</sequence>
<dbReference type="AlphaFoldDB" id="A0A167E0Q1"/>
<gene>
    <name evidence="1" type="ORF">AWJ20_1806</name>
</gene>
<dbReference type="RefSeq" id="XP_018735989.1">
    <property type="nucleotide sequence ID" value="XM_018878714.1"/>
</dbReference>
<evidence type="ECO:0000313" key="2">
    <source>
        <dbReference type="Proteomes" id="UP000189580"/>
    </source>
</evidence>
<proteinExistence type="predicted"/>
<dbReference type="Gene3D" id="3.30.450.40">
    <property type="match status" value="1"/>
</dbReference>
<dbReference type="SUPFAM" id="SSF55781">
    <property type="entry name" value="GAF domain-like"/>
    <property type="match status" value="1"/>
</dbReference>
<dbReference type="InterPro" id="IPR029016">
    <property type="entry name" value="GAF-like_dom_sf"/>
</dbReference>
<dbReference type="PANTHER" id="PTHR43102:SF2">
    <property type="entry name" value="GAF DOMAIN-CONTAINING PROTEIN"/>
    <property type="match status" value="1"/>
</dbReference>
<keyword evidence="2" id="KW-1185">Reference proteome</keyword>
<organism evidence="1 2">
    <name type="scientific">Sugiyamaella lignohabitans</name>
    <dbReference type="NCBI Taxonomy" id="796027"/>
    <lineage>
        <taxon>Eukaryota</taxon>
        <taxon>Fungi</taxon>
        <taxon>Dikarya</taxon>
        <taxon>Ascomycota</taxon>
        <taxon>Saccharomycotina</taxon>
        <taxon>Dipodascomycetes</taxon>
        <taxon>Dipodascales</taxon>
        <taxon>Trichomonascaceae</taxon>
        <taxon>Sugiyamaella</taxon>
    </lineage>
</organism>
<dbReference type="PANTHER" id="PTHR43102">
    <property type="entry name" value="SLR1143 PROTEIN"/>
    <property type="match status" value="1"/>
</dbReference>